<gene>
    <name evidence="3" type="ORF">OLC1_LOCUS5780</name>
</gene>
<reference evidence="3" key="1">
    <citation type="submission" date="2023-03" db="EMBL/GenBank/DDBJ databases">
        <authorList>
            <person name="Julca I."/>
        </authorList>
    </citation>
    <scope>NUCLEOTIDE SEQUENCE</scope>
</reference>
<evidence type="ECO:0000313" key="3">
    <source>
        <dbReference type="EMBL" id="CAI9094667.1"/>
    </source>
</evidence>
<dbReference type="AlphaFoldDB" id="A0AAV1CJP1"/>
<keyword evidence="4" id="KW-1185">Reference proteome</keyword>
<feature type="region of interest" description="Disordered" evidence="1">
    <location>
        <begin position="413"/>
        <end position="444"/>
    </location>
</feature>
<organism evidence="3 4">
    <name type="scientific">Oldenlandia corymbosa var. corymbosa</name>
    <dbReference type="NCBI Taxonomy" id="529605"/>
    <lineage>
        <taxon>Eukaryota</taxon>
        <taxon>Viridiplantae</taxon>
        <taxon>Streptophyta</taxon>
        <taxon>Embryophyta</taxon>
        <taxon>Tracheophyta</taxon>
        <taxon>Spermatophyta</taxon>
        <taxon>Magnoliopsida</taxon>
        <taxon>eudicotyledons</taxon>
        <taxon>Gunneridae</taxon>
        <taxon>Pentapetalae</taxon>
        <taxon>asterids</taxon>
        <taxon>lamiids</taxon>
        <taxon>Gentianales</taxon>
        <taxon>Rubiaceae</taxon>
        <taxon>Rubioideae</taxon>
        <taxon>Spermacoceae</taxon>
        <taxon>Hedyotis-Oldenlandia complex</taxon>
        <taxon>Oldenlandia</taxon>
    </lineage>
</organism>
<feature type="compositionally biased region" description="Polar residues" evidence="1">
    <location>
        <begin position="413"/>
        <end position="428"/>
    </location>
</feature>
<evidence type="ECO:0000256" key="1">
    <source>
        <dbReference type="SAM" id="MobiDB-lite"/>
    </source>
</evidence>
<accession>A0AAV1CJP1</accession>
<feature type="compositionally biased region" description="Basic and acidic residues" evidence="1">
    <location>
        <begin position="515"/>
        <end position="524"/>
    </location>
</feature>
<name>A0AAV1CJP1_OLDCO</name>
<proteinExistence type="predicted"/>
<feature type="region of interest" description="Disordered" evidence="1">
    <location>
        <begin position="496"/>
        <end position="528"/>
    </location>
</feature>
<dbReference type="EMBL" id="OX459119">
    <property type="protein sequence ID" value="CAI9094667.1"/>
    <property type="molecule type" value="Genomic_DNA"/>
</dbReference>
<dbReference type="Proteomes" id="UP001161247">
    <property type="component" value="Chromosome 2"/>
</dbReference>
<dbReference type="InterPro" id="IPR025836">
    <property type="entry name" value="Zn_knuckle_CX2CX4HX4C"/>
</dbReference>
<feature type="domain" description="Zinc knuckle CX2CX4HX4C" evidence="2">
    <location>
        <begin position="102"/>
        <end position="145"/>
    </location>
</feature>
<dbReference type="Pfam" id="PF14392">
    <property type="entry name" value="zf-CCHC_4"/>
    <property type="match status" value="1"/>
</dbReference>
<feature type="compositionally biased region" description="Basic residues" evidence="1">
    <location>
        <begin position="433"/>
        <end position="444"/>
    </location>
</feature>
<evidence type="ECO:0000259" key="2">
    <source>
        <dbReference type="Pfam" id="PF14392"/>
    </source>
</evidence>
<sequence length="555" mass="62919">MNYRHAIDEDSVTAMSLDGSEFSEEHHGFNLAIDPNPQQIYTSHYRAGAMRLTEENTHLSRDNLHLSLLGCLLDDREFDSTRMQKYLNENWPMAKVWVQLGDPLIPGFYIEKRNGRFAKIQCKYENVHKFCMRCGCLGHHLQHCHIQDNQTLEENLDAFFTEKEIQNGSPLYIDPNRPLFTGSMCAHGHKKRRCTRIMFNKYLQLQDFYEHVPEHYVQDGFQITKLDEAHPAACDVLSNFLQTAIRENAFIDTERRAAPAVELESRQDVEFQRLPDPQELCFSDSGSFYSSPSLFKNSDYCGSSVFAESDSEMPDSFYLVPEVPPPDDLSDRTSYVPSLFIANVPDYRPLMMVDSPNSVLNVVVSNSKSLSTDRDVSIVLLNTSSGPDSNSLADDNHCTVTSAFTAQLYYSSDDSSHGDTSCNRQARSPPTLRGRKKATKVTKRKNHGWLMSIQSLEEEYHSTSSSGVNQCCLKGRKAVSDSKIWRPVIQSHCERKRSSEQALEEAMDLPTKRKNSADRSEETGKGPVTLEMATPFENNLMCFAAVVPERLSLPQ</sequence>
<protein>
    <submittedName>
        <fullName evidence="3">OLC1v1030445C1</fullName>
    </submittedName>
</protein>
<evidence type="ECO:0000313" key="4">
    <source>
        <dbReference type="Proteomes" id="UP001161247"/>
    </source>
</evidence>